<evidence type="ECO:0000256" key="5">
    <source>
        <dbReference type="ARBA" id="ARBA00022692"/>
    </source>
</evidence>
<dbReference type="PANTHER" id="PTHR33451">
    <property type="entry name" value="MALATE-2H(+)/NA(+)-LACTATE ANTIPORTER"/>
    <property type="match status" value="1"/>
</dbReference>
<dbReference type="HOGENOM" id="CLU_043525_0_0_9"/>
<keyword evidence="4" id="KW-1003">Cell membrane</keyword>
<dbReference type="Pfam" id="PF03553">
    <property type="entry name" value="Na_H_antiporter"/>
    <property type="match status" value="2"/>
</dbReference>
<keyword evidence="2" id="KW-0813">Transport</keyword>
<dbReference type="Proteomes" id="UP000006437">
    <property type="component" value="Unassembled WGS sequence"/>
</dbReference>
<keyword evidence="3" id="KW-0050">Antiport</keyword>
<protein>
    <recommendedName>
        <fullName evidence="10">Na+/H+ antiporter NhaC-like C-terminal domain-containing protein</fullName>
    </recommendedName>
</protein>
<comment type="caution">
    <text evidence="12">The sequence shown here is derived from an EMBL/GenBank/DDBJ whole genome shotgun (WGS) entry which is preliminary data.</text>
</comment>
<reference evidence="11 14" key="1">
    <citation type="submission" date="2011-08" db="EMBL/GenBank/DDBJ databases">
        <title>The Genome Sequence of Eubacteriaceae bacterium ACC19a.</title>
        <authorList>
            <consortium name="The Broad Institute Genome Sequencing Platform"/>
            <person name="Earl A."/>
            <person name="Ward D."/>
            <person name="Feldgarden M."/>
            <person name="Gevers D."/>
            <person name="Sizova M."/>
            <person name="Hazen A."/>
            <person name="Epstein S."/>
            <person name="Young S.K."/>
            <person name="Zeng Q."/>
            <person name="Gargeya S."/>
            <person name="Fitzgerald M."/>
            <person name="Haas B."/>
            <person name="Abouelleil A."/>
            <person name="Alvarado L."/>
            <person name="Arachchi H.M."/>
            <person name="Berlin A."/>
            <person name="Brown A."/>
            <person name="Chapman S.B."/>
            <person name="Chen Z."/>
            <person name="Dunbar C."/>
            <person name="Freedman E."/>
            <person name="Gearin G."/>
            <person name="Gellesch M."/>
            <person name="Goldberg J."/>
            <person name="Griggs A."/>
            <person name="Gujja S."/>
            <person name="Heiman D."/>
            <person name="Howarth C."/>
            <person name="Larson L."/>
            <person name="Lui A."/>
            <person name="MacDonald P.J.P."/>
            <person name="Montmayeur A."/>
            <person name="Murphy C."/>
            <person name="Neiman D."/>
            <person name="Pearson M."/>
            <person name="Priest M."/>
            <person name="Roberts A."/>
            <person name="Saif S."/>
            <person name="Shea T."/>
            <person name="Shenoy N."/>
            <person name="Sisk P."/>
            <person name="Stolte C."/>
            <person name="Sykes S."/>
            <person name="Wortman J."/>
            <person name="Nusbaum C."/>
            <person name="Birren B."/>
        </authorList>
    </citation>
    <scope>NUCLEOTIDE SEQUENCE [LARGE SCALE GENOMIC DNA]</scope>
    <source>
        <strain evidence="11 14">ACC19a</strain>
    </source>
</reference>
<dbReference type="GO" id="GO:0015297">
    <property type="term" value="F:antiporter activity"/>
    <property type="evidence" value="ECO:0007669"/>
    <property type="project" value="UniProtKB-KW"/>
</dbReference>
<comment type="subcellular location">
    <subcellularLocation>
        <location evidence="1">Cell membrane</location>
        <topology evidence="1">Multi-pass membrane protein</topology>
    </subcellularLocation>
</comment>
<evidence type="ECO:0000256" key="7">
    <source>
        <dbReference type="ARBA" id="ARBA00023136"/>
    </source>
</evidence>
<feature type="transmembrane region" description="Helical" evidence="9">
    <location>
        <begin position="154"/>
        <end position="171"/>
    </location>
</feature>
<feature type="transmembrane region" description="Helical" evidence="9">
    <location>
        <begin position="9"/>
        <end position="30"/>
    </location>
</feature>
<dbReference type="PANTHER" id="PTHR33451:SF4">
    <property type="entry name" value="NA+_H+ ANTIPORTER"/>
    <property type="match status" value="1"/>
</dbReference>
<dbReference type="InterPro" id="IPR018461">
    <property type="entry name" value="Na/H_Antiport_NhaC-like_C"/>
</dbReference>
<proteinExistence type="inferred from homology"/>
<evidence type="ECO:0000313" key="13">
    <source>
        <dbReference type="Proteomes" id="UP000003379"/>
    </source>
</evidence>
<feature type="transmembrane region" description="Helical" evidence="9">
    <location>
        <begin position="239"/>
        <end position="272"/>
    </location>
</feature>
<dbReference type="RefSeq" id="WP_009526281.1">
    <property type="nucleotide sequence ID" value="NZ_JBQMYE010000016.1"/>
</dbReference>
<organism evidence="12 13">
    <name type="scientific">Peptoanaerobacter stomatis</name>
    <dbReference type="NCBI Taxonomy" id="796937"/>
    <lineage>
        <taxon>Bacteria</taxon>
        <taxon>Bacillati</taxon>
        <taxon>Bacillota</taxon>
        <taxon>Clostridia</taxon>
        <taxon>Peptostreptococcales</taxon>
        <taxon>Filifactoraceae</taxon>
        <taxon>Peptoanaerobacter</taxon>
    </lineage>
</organism>
<feature type="transmembrane region" description="Helical" evidence="9">
    <location>
        <begin position="375"/>
        <end position="395"/>
    </location>
</feature>
<evidence type="ECO:0000256" key="3">
    <source>
        <dbReference type="ARBA" id="ARBA00022449"/>
    </source>
</evidence>
<dbReference type="STRING" id="796937.HMPREF9630_00997"/>
<feature type="transmembrane region" description="Helical" evidence="9">
    <location>
        <begin position="116"/>
        <end position="142"/>
    </location>
</feature>
<dbReference type="GO" id="GO:0005886">
    <property type="term" value="C:plasma membrane"/>
    <property type="evidence" value="ECO:0007669"/>
    <property type="project" value="UniProtKB-SubCell"/>
</dbReference>
<evidence type="ECO:0000313" key="14">
    <source>
        <dbReference type="Proteomes" id="UP000006437"/>
    </source>
</evidence>
<evidence type="ECO:0000256" key="8">
    <source>
        <dbReference type="ARBA" id="ARBA00038435"/>
    </source>
</evidence>
<evidence type="ECO:0000256" key="6">
    <source>
        <dbReference type="ARBA" id="ARBA00022989"/>
    </source>
</evidence>
<dbReference type="Proteomes" id="UP000003379">
    <property type="component" value="Unassembled WGS sequence"/>
</dbReference>
<dbReference type="AlphaFoldDB" id="G9XDM8"/>
<feature type="transmembrane region" description="Helical" evidence="9">
    <location>
        <begin position="200"/>
        <end position="218"/>
    </location>
</feature>
<keyword evidence="5 9" id="KW-0812">Transmembrane</keyword>
<dbReference type="PATRIC" id="fig|796937.3.peg.1273"/>
<sequence>MKEERKSSFIALIPFLAFIISYLSIGIILVNQGDSMGFYGFKAPIAVIIGIILAFILIKGSIDDKFSIFIKGCGDENIIIMCIIYILAGAFSTVSSNMGGVDSVVNLGLSIIPSSLITVGIFLIACFISISTGTSVGTIVALGQIAVGFANKTGISMPLIVGALVSGAMFGDNLSVISDTTIAATRTQGVQMKDKFRTNFVMVVPAMLLTVILLLIFGKAPGTIQAETYEYNIVKIVPYLFVLISAIAGMNVFIVLTLGTILSGIIGISFGSFSLLEFTNFAYDGFNGMFEIFLLSMLTGGLAALVAHGGGLNWLLDKIKSFIKGEKSAEVGIAAITALTDAATANNTVAIIIDGPIARNISEEFKVDPRRSASLLDCFGAIMQGFIPYGAQLLIAAKFTEGVLNPMDIMPFLWYQYLLAIFAIASIFIPFANGYINKHPWNFEEWKAADDK</sequence>
<keyword evidence="6 9" id="KW-1133">Transmembrane helix</keyword>
<comment type="similarity">
    <text evidence="8">Belongs to the NhaC Na(+)/H(+) (TC 2.A.35) antiporter family.</text>
</comment>
<feature type="transmembrane region" description="Helical" evidence="9">
    <location>
        <begin position="415"/>
        <end position="436"/>
    </location>
</feature>
<evidence type="ECO:0000256" key="4">
    <source>
        <dbReference type="ARBA" id="ARBA00022475"/>
    </source>
</evidence>
<evidence type="ECO:0000313" key="12">
    <source>
        <dbReference type="EMBL" id="EHL18958.1"/>
    </source>
</evidence>
<evidence type="ECO:0000256" key="2">
    <source>
        <dbReference type="ARBA" id="ARBA00022448"/>
    </source>
</evidence>
<evidence type="ECO:0000256" key="1">
    <source>
        <dbReference type="ARBA" id="ARBA00004651"/>
    </source>
</evidence>
<dbReference type="EMBL" id="AFZG01000034">
    <property type="protein sequence ID" value="EHL18958.1"/>
    <property type="molecule type" value="Genomic_DNA"/>
</dbReference>
<evidence type="ECO:0000313" key="11">
    <source>
        <dbReference type="EMBL" id="EHL14953.1"/>
    </source>
</evidence>
<keyword evidence="7 9" id="KW-0472">Membrane</keyword>
<evidence type="ECO:0000256" key="9">
    <source>
        <dbReference type="SAM" id="Phobius"/>
    </source>
</evidence>
<feature type="transmembrane region" description="Helical" evidence="9">
    <location>
        <begin position="78"/>
        <end position="96"/>
    </location>
</feature>
<accession>G9X0X9</accession>
<accession>G9XDM8</accession>
<reference evidence="12 13" key="2">
    <citation type="submission" date="2011-08" db="EMBL/GenBank/DDBJ databases">
        <title>The Genome Sequence of Eubacteriaceae bacterium CM5.</title>
        <authorList>
            <consortium name="The Broad Institute Genome Sequencing Platform"/>
            <person name="Earl A."/>
            <person name="Ward D."/>
            <person name="Feldgarden M."/>
            <person name="Gevers D."/>
            <person name="Sizova M."/>
            <person name="Hazen A."/>
            <person name="Epstein S."/>
            <person name="Young S.K."/>
            <person name="Zeng Q."/>
            <person name="Gargeya S."/>
            <person name="Fitzgerald M."/>
            <person name="Haas B."/>
            <person name="Abouelleil A."/>
            <person name="Alvarado L."/>
            <person name="Arachchi H.M."/>
            <person name="Berlin A."/>
            <person name="Brown A."/>
            <person name="Chapman S.B."/>
            <person name="Chen Z."/>
            <person name="Dunbar C."/>
            <person name="Freedman E."/>
            <person name="Gearin G."/>
            <person name="Gellesch M."/>
            <person name="Goldberg J."/>
            <person name="Griggs A."/>
            <person name="Gujja S."/>
            <person name="Heiman D."/>
            <person name="Howarth C."/>
            <person name="Larson L."/>
            <person name="Lui A."/>
            <person name="MacDonald P.J.P."/>
            <person name="Montmayeur A."/>
            <person name="Murphy C."/>
            <person name="Neiman D."/>
            <person name="Pearson M."/>
            <person name="Priest M."/>
            <person name="Roberts A."/>
            <person name="Saif S."/>
            <person name="Shea T."/>
            <person name="Shenoy N."/>
            <person name="Sisk P."/>
            <person name="Stolte C."/>
            <person name="Sykes S."/>
            <person name="Wortman J."/>
            <person name="Nusbaum C."/>
            <person name="Birren B."/>
        </authorList>
    </citation>
    <scope>NUCLEOTIDE SEQUENCE [LARGE SCALE GENOMIC DNA]</scope>
    <source>
        <strain evidence="12 13">CM5</strain>
    </source>
</reference>
<name>G9XDM8_9FIRM</name>
<dbReference type="InterPro" id="IPR052180">
    <property type="entry name" value="NhaC_Na-H+_Antiporter"/>
</dbReference>
<feature type="domain" description="Na+/H+ antiporter NhaC-like C-terminal" evidence="10">
    <location>
        <begin position="241"/>
        <end position="425"/>
    </location>
</feature>
<feature type="domain" description="Na+/H+ antiporter NhaC-like C-terminal" evidence="10">
    <location>
        <begin position="12"/>
        <end position="218"/>
    </location>
</feature>
<dbReference type="EMBL" id="AFZE01000021">
    <property type="protein sequence ID" value="EHL14953.1"/>
    <property type="molecule type" value="Genomic_DNA"/>
</dbReference>
<feature type="transmembrane region" description="Helical" evidence="9">
    <location>
        <begin position="292"/>
        <end position="316"/>
    </location>
</feature>
<feature type="transmembrane region" description="Helical" evidence="9">
    <location>
        <begin position="36"/>
        <end position="58"/>
    </location>
</feature>
<gene>
    <name evidence="12" type="ORF">HMPREF9628_01901</name>
    <name evidence="11" type="ORF">HMPREF9629_02065</name>
</gene>
<evidence type="ECO:0000259" key="10">
    <source>
        <dbReference type="Pfam" id="PF03553"/>
    </source>
</evidence>